<dbReference type="OrthoDB" id="9992849at2759"/>
<dbReference type="Proteomes" id="UP000681722">
    <property type="component" value="Unassembled WGS sequence"/>
</dbReference>
<name>A0A814WCS4_9BILA</name>
<dbReference type="EMBL" id="CAJNOQ010008536">
    <property type="protein sequence ID" value="CAF1199627.1"/>
    <property type="molecule type" value="Genomic_DNA"/>
</dbReference>
<dbReference type="Pfam" id="PF13676">
    <property type="entry name" value="TIR_2"/>
    <property type="match status" value="1"/>
</dbReference>
<dbReference type="SUPFAM" id="SSF52200">
    <property type="entry name" value="Toll/Interleukin receptor TIR domain"/>
    <property type="match status" value="1"/>
</dbReference>
<evidence type="ECO:0000313" key="2">
    <source>
        <dbReference type="EMBL" id="CAF1199627.1"/>
    </source>
</evidence>
<dbReference type="PANTHER" id="PTHR46270:SF2">
    <property type="entry name" value="TIR DOMAIN-CONTAINING PROTEIN"/>
    <property type="match status" value="1"/>
</dbReference>
<dbReference type="InterPro" id="IPR000157">
    <property type="entry name" value="TIR_dom"/>
</dbReference>
<dbReference type="EMBL" id="CAJOBC010008537">
    <property type="protein sequence ID" value="CAF3964230.1"/>
    <property type="molecule type" value="Genomic_DNA"/>
</dbReference>
<dbReference type="InterPro" id="IPR035897">
    <property type="entry name" value="Toll_tir_struct_dom_sf"/>
</dbReference>
<dbReference type="GO" id="GO:0007165">
    <property type="term" value="P:signal transduction"/>
    <property type="evidence" value="ECO:0007669"/>
    <property type="project" value="InterPro"/>
</dbReference>
<protein>
    <recommendedName>
        <fullName evidence="1">TIR domain-containing protein</fullName>
    </recommendedName>
</protein>
<dbReference type="Proteomes" id="UP000663829">
    <property type="component" value="Unassembled WGS sequence"/>
</dbReference>
<dbReference type="Gene3D" id="3.40.50.10140">
    <property type="entry name" value="Toll/interleukin-1 receptor homology (TIR) domain"/>
    <property type="match status" value="1"/>
</dbReference>
<sequence>MEQYVPRHMSRIKKAVNGILQNLFPPPSTITTQTSLTEQNKRPLIMISYSHANAQFCKQLVNEFKKHDKQLDIWVDFMYSHFIDIWEEIASAIEKADIVLFLLSKDYFDSKSCRQEVAYATDTLRKRFIPIYIDQGYQCGGWLGIRIAGLKYIRFGDGEEKFKNSFRDLLNTILGGNIKLQNTITKHNGSTHSSLNTCEPKNIYTKPVHGWTTRDIANWFDDNRILYQLYELYQFQDGNALLLYAKCINSLSWADEYQEVQERFSKKYNNEQTLSQKQFIAFVNALVRLYTDTQRRKTQL</sequence>
<comment type="caution">
    <text evidence="2">The sequence shown here is derived from an EMBL/GenBank/DDBJ whole genome shotgun (WGS) entry which is preliminary data.</text>
</comment>
<feature type="domain" description="TIR" evidence="1">
    <location>
        <begin position="41"/>
        <end position="174"/>
    </location>
</feature>
<dbReference type="AlphaFoldDB" id="A0A814WCS4"/>
<accession>A0A814WCS4</accession>
<dbReference type="PANTHER" id="PTHR46270">
    <property type="entry name" value="ARMADILLO-TYPE FOLD-RELATED"/>
    <property type="match status" value="1"/>
</dbReference>
<evidence type="ECO:0000313" key="4">
    <source>
        <dbReference type="Proteomes" id="UP000663829"/>
    </source>
</evidence>
<proteinExistence type="predicted"/>
<evidence type="ECO:0000313" key="3">
    <source>
        <dbReference type="EMBL" id="CAF3964230.1"/>
    </source>
</evidence>
<organism evidence="2 4">
    <name type="scientific">Didymodactylos carnosus</name>
    <dbReference type="NCBI Taxonomy" id="1234261"/>
    <lineage>
        <taxon>Eukaryota</taxon>
        <taxon>Metazoa</taxon>
        <taxon>Spiralia</taxon>
        <taxon>Gnathifera</taxon>
        <taxon>Rotifera</taxon>
        <taxon>Eurotatoria</taxon>
        <taxon>Bdelloidea</taxon>
        <taxon>Philodinida</taxon>
        <taxon>Philodinidae</taxon>
        <taxon>Didymodactylos</taxon>
    </lineage>
</organism>
<keyword evidence="4" id="KW-1185">Reference proteome</keyword>
<gene>
    <name evidence="2" type="ORF">GPM918_LOCUS23652</name>
    <name evidence="3" type="ORF">SRO942_LOCUS23651</name>
</gene>
<dbReference type="PROSITE" id="PS50104">
    <property type="entry name" value="TIR"/>
    <property type="match status" value="1"/>
</dbReference>
<evidence type="ECO:0000259" key="1">
    <source>
        <dbReference type="PROSITE" id="PS50104"/>
    </source>
</evidence>
<reference evidence="2" key="1">
    <citation type="submission" date="2021-02" db="EMBL/GenBank/DDBJ databases">
        <authorList>
            <person name="Nowell W R."/>
        </authorList>
    </citation>
    <scope>NUCLEOTIDE SEQUENCE</scope>
</reference>